<feature type="region of interest" description="Disordered" evidence="1">
    <location>
        <begin position="1"/>
        <end position="52"/>
    </location>
</feature>
<sequence>LEVTRPSVDTSEGSAGARCSSSSLSYSSFSASSSSSSSLDDSSSSLFPLSAG</sequence>
<feature type="compositionally biased region" description="Low complexity" evidence="1">
    <location>
        <begin position="20"/>
        <end position="52"/>
    </location>
</feature>
<evidence type="ECO:0000313" key="2">
    <source>
        <dbReference type="EMBL" id="GFD47109.1"/>
    </source>
</evidence>
<dbReference type="EMBL" id="BKCJ011691410">
    <property type="protein sequence ID" value="GFD47109.1"/>
    <property type="molecule type" value="Genomic_DNA"/>
</dbReference>
<organism evidence="2">
    <name type="scientific">Tanacetum cinerariifolium</name>
    <name type="common">Dalmatian daisy</name>
    <name type="synonym">Chrysanthemum cinerariifolium</name>
    <dbReference type="NCBI Taxonomy" id="118510"/>
    <lineage>
        <taxon>Eukaryota</taxon>
        <taxon>Viridiplantae</taxon>
        <taxon>Streptophyta</taxon>
        <taxon>Embryophyta</taxon>
        <taxon>Tracheophyta</taxon>
        <taxon>Spermatophyta</taxon>
        <taxon>Magnoliopsida</taxon>
        <taxon>eudicotyledons</taxon>
        <taxon>Gunneridae</taxon>
        <taxon>Pentapetalae</taxon>
        <taxon>asterids</taxon>
        <taxon>campanulids</taxon>
        <taxon>Asterales</taxon>
        <taxon>Asteraceae</taxon>
        <taxon>Asteroideae</taxon>
        <taxon>Anthemideae</taxon>
        <taxon>Anthemidinae</taxon>
        <taxon>Tanacetum</taxon>
    </lineage>
</organism>
<evidence type="ECO:0000256" key="1">
    <source>
        <dbReference type="SAM" id="MobiDB-lite"/>
    </source>
</evidence>
<protein>
    <submittedName>
        <fullName evidence="2">Uncharacterized protein</fullName>
    </submittedName>
</protein>
<proteinExistence type="predicted"/>
<gene>
    <name evidence="2" type="ORF">Tci_919078</name>
</gene>
<reference evidence="2" key="1">
    <citation type="journal article" date="2019" name="Sci. Rep.">
        <title>Draft genome of Tanacetum cinerariifolium, the natural source of mosquito coil.</title>
        <authorList>
            <person name="Yamashiro T."/>
            <person name="Shiraishi A."/>
            <person name="Satake H."/>
            <person name="Nakayama K."/>
        </authorList>
    </citation>
    <scope>NUCLEOTIDE SEQUENCE</scope>
</reference>
<name>A0A699WJX7_TANCI</name>
<feature type="non-terminal residue" evidence="2">
    <location>
        <position position="1"/>
    </location>
</feature>
<accession>A0A699WJX7</accession>
<comment type="caution">
    <text evidence="2">The sequence shown here is derived from an EMBL/GenBank/DDBJ whole genome shotgun (WGS) entry which is preliminary data.</text>
</comment>
<dbReference type="AlphaFoldDB" id="A0A699WJX7"/>